<name>A0ACB8GCM2_9SAUR</name>
<gene>
    <name evidence="1" type="ORF">K3G42_028539</name>
</gene>
<reference evidence="1" key="1">
    <citation type="submission" date="2021-08" db="EMBL/GenBank/DDBJ databases">
        <title>The first chromosome-level gecko genome reveals the dynamic sex chromosomes of Neotropical dwarf geckos (Sphaerodactylidae: Sphaerodactylus).</title>
        <authorList>
            <person name="Pinto B.J."/>
            <person name="Keating S.E."/>
            <person name="Gamble T."/>
        </authorList>
    </citation>
    <scope>NUCLEOTIDE SEQUENCE</scope>
    <source>
        <strain evidence="1">TG3544</strain>
    </source>
</reference>
<dbReference type="Proteomes" id="UP000827872">
    <property type="component" value="Linkage Group LG01"/>
</dbReference>
<comment type="caution">
    <text evidence="1">The sequence shown here is derived from an EMBL/GenBank/DDBJ whole genome shotgun (WGS) entry which is preliminary data.</text>
</comment>
<evidence type="ECO:0000313" key="1">
    <source>
        <dbReference type="EMBL" id="KAH8017332.1"/>
    </source>
</evidence>
<dbReference type="EMBL" id="CM037614">
    <property type="protein sequence ID" value="KAH8017332.1"/>
    <property type="molecule type" value="Genomic_DNA"/>
</dbReference>
<keyword evidence="2" id="KW-1185">Reference proteome</keyword>
<protein>
    <submittedName>
        <fullName evidence="1">Uncharacterized protein</fullName>
    </submittedName>
</protein>
<evidence type="ECO:0000313" key="2">
    <source>
        <dbReference type="Proteomes" id="UP000827872"/>
    </source>
</evidence>
<organism evidence="1 2">
    <name type="scientific">Sphaerodactylus townsendi</name>
    <dbReference type="NCBI Taxonomy" id="933632"/>
    <lineage>
        <taxon>Eukaryota</taxon>
        <taxon>Metazoa</taxon>
        <taxon>Chordata</taxon>
        <taxon>Craniata</taxon>
        <taxon>Vertebrata</taxon>
        <taxon>Euteleostomi</taxon>
        <taxon>Lepidosauria</taxon>
        <taxon>Squamata</taxon>
        <taxon>Bifurcata</taxon>
        <taxon>Gekkota</taxon>
        <taxon>Sphaerodactylidae</taxon>
        <taxon>Sphaerodactylus</taxon>
    </lineage>
</organism>
<sequence length="109" mass="12561">MLMEGNFLFLTLSQPPSVLPKIVFLLISRSKTAAMGTKWDSGAKKENWKKIPSSPLPREKPFHWMEELLLHQQYAIFTSPLKDQNIIHFMHFPLLKSSSCKHCFALAPH</sequence>
<proteinExistence type="predicted"/>
<accession>A0ACB8GCM2</accession>